<dbReference type="GO" id="GO:0009002">
    <property type="term" value="F:serine-type D-Ala-D-Ala carboxypeptidase activity"/>
    <property type="evidence" value="ECO:0007669"/>
    <property type="project" value="UniProtKB-EC"/>
</dbReference>
<evidence type="ECO:0000256" key="6">
    <source>
        <dbReference type="ARBA" id="ARBA00022670"/>
    </source>
</evidence>
<evidence type="ECO:0000256" key="4">
    <source>
        <dbReference type="ARBA" id="ARBA00022519"/>
    </source>
</evidence>
<evidence type="ECO:0000256" key="7">
    <source>
        <dbReference type="ARBA" id="ARBA00022692"/>
    </source>
</evidence>
<dbReference type="InterPro" id="IPR036138">
    <property type="entry name" value="PBP_dimer_sf"/>
</dbReference>
<dbReference type="PANTHER" id="PTHR30627:SF2">
    <property type="entry name" value="PEPTIDOGLYCAN D,D-TRANSPEPTIDASE MRDA"/>
    <property type="match status" value="1"/>
</dbReference>
<evidence type="ECO:0000313" key="17">
    <source>
        <dbReference type="EMBL" id="EAI5407890.1"/>
    </source>
</evidence>
<evidence type="ECO:0000256" key="14">
    <source>
        <dbReference type="SAM" id="Phobius"/>
    </source>
</evidence>
<feature type="transmembrane region" description="Helical" evidence="14">
    <location>
        <begin position="5"/>
        <end position="23"/>
    </location>
</feature>
<accession>A0A5L4VR49</accession>
<dbReference type="Proteomes" id="UP000557842">
    <property type="component" value="Unassembled WGS sequence"/>
</dbReference>
<dbReference type="GO" id="GO:0071555">
    <property type="term" value="P:cell wall organization"/>
    <property type="evidence" value="ECO:0007669"/>
    <property type="project" value="UniProtKB-KW"/>
</dbReference>
<feature type="domain" description="Penicillin-binding protein transpeptidase" evidence="15">
    <location>
        <begin position="250"/>
        <end position="583"/>
    </location>
</feature>
<dbReference type="Gene3D" id="3.30.1390.30">
    <property type="entry name" value="Penicillin-binding protein 2a, domain 3"/>
    <property type="match status" value="1"/>
</dbReference>
<dbReference type="RefSeq" id="WP_038453776.1">
    <property type="nucleotide sequence ID" value="NZ_AABUZP020000005.1"/>
</dbReference>
<keyword evidence="3" id="KW-1003">Cell membrane</keyword>
<evidence type="ECO:0000256" key="11">
    <source>
        <dbReference type="ARBA" id="ARBA00022989"/>
    </source>
</evidence>
<keyword evidence="9" id="KW-0133">Cell shape</keyword>
<evidence type="ECO:0000256" key="8">
    <source>
        <dbReference type="ARBA" id="ARBA00022801"/>
    </source>
</evidence>
<evidence type="ECO:0000256" key="10">
    <source>
        <dbReference type="ARBA" id="ARBA00022984"/>
    </source>
</evidence>
<evidence type="ECO:0000313" key="18">
    <source>
        <dbReference type="EMBL" id="EAK0452361.1"/>
    </source>
</evidence>
<keyword evidence="5 19" id="KW-0121">Carboxypeptidase</keyword>
<dbReference type="InterPro" id="IPR005311">
    <property type="entry name" value="PBP_dimer"/>
</dbReference>
<keyword evidence="6" id="KW-0645">Protease</keyword>
<dbReference type="GO" id="GO:0005886">
    <property type="term" value="C:plasma membrane"/>
    <property type="evidence" value="ECO:0007669"/>
    <property type="project" value="UniProtKB-SubCell"/>
</dbReference>
<comment type="subcellular location">
    <subcellularLocation>
        <location evidence="2">Cell membrane</location>
    </subcellularLocation>
    <subcellularLocation>
        <location evidence="1">Membrane</location>
        <topology evidence="1">Single-pass membrane protein</topology>
    </subcellularLocation>
</comment>
<dbReference type="EMBL" id="AABQDW010000005">
    <property type="protein sequence ID" value="EAI5407890.1"/>
    <property type="molecule type" value="Genomic_DNA"/>
</dbReference>
<evidence type="ECO:0000256" key="9">
    <source>
        <dbReference type="ARBA" id="ARBA00022960"/>
    </source>
</evidence>
<dbReference type="InterPro" id="IPR050515">
    <property type="entry name" value="Beta-lactam/transpept"/>
</dbReference>
<keyword evidence="10" id="KW-0573">Peptidoglycan synthesis</keyword>
<dbReference type="InterPro" id="IPR012338">
    <property type="entry name" value="Beta-lactam/transpept-like"/>
</dbReference>
<comment type="caution">
    <text evidence="19">The sequence shown here is derived from an EMBL/GenBank/DDBJ whole genome shotgun (WGS) entry which is preliminary data.</text>
</comment>
<keyword evidence="11 14" id="KW-1133">Transmembrane helix</keyword>
<dbReference type="SUPFAM" id="SSF56601">
    <property type="entry name" value="beta-lactamase/transpeptidase-like"/>
    <property type="match status" value="1"/>
</dbReference>
<dbReference type="Pfam" id="PF03717">
    <property type="entry name" value="PBP_dimer"/>
    <property type="match status" value="1"/>
</dbReference>
<dbReference type="Pfam" id="PF00905">
    <property type="entry name" value="Transpeptidase"/>
    <property type="match status" value="1"/>
</dbReference>
<dbReference type="EC" id="3.4.16.4" evidence="19"/>
<dbReference type="InterPro" id="IPR017790">
    <property type="entry name" value="Penicillin-binding_protein_2"/>
</dbReference>
<keyword evidence="12 14" id="KW-0472">Membrane</keyword>
<keyword evidence="4" id="KW-0997">Cell inner membrane</keyword>
<evidence type="ECO:0000259" key="16">
    <source>
        <dbReference type="Pfam" id="PF03717"/>
    </source>
</evidence>
<evidence type="ECO:0000313" key="19">
    <source>
        <dbReference type="EMBL" id="EAK0467863.1"/>
    </source>
</evidence>
<evidence type="ECO:0000256" key="5">
    <source>
        <dbReference type="ARBA" id="ARBA00022645"/>
    </source>
</evidence>
<organism evidence="19">
    <name type="scientific">Campylobacter fetus</name>
    <dbReference type="NCBI Taxonomy" id="196"/>
    <lineage>
        <taxon>Bacteria</taxon>
        <taxon>Pseudomonadati</taxon>
        <taxon>Campylobacterota</taxon>
        <taxon>Epsilonproteobacteria</taxon>
        <taxon>Campylobacterales</taxon>
        <taxon>Campylobacteraceae</taxon>
        <taxon>Campylobacter</taxon>
    </lineage>
</organism>
<dbReference type="AlphaFoldDB" id="A0A5L4VR49"/>
<keyword evidence="7 14" id="KW-0812">Transmembrane</keyword>
<dbReference type="PANTHER" id="PTHR30627">
    <property type="entry name" value="PEPTIDOGLYCAN D,D-TRANSPEPTIDASE"/>
    <property type="match status" value="1"/>
</dbReference>
<proteinExistence type="predicted"/>
<dbReference type="GO" id="GO:0009252">
    <property type="term" value="P:peptidoglycan biosynthetic process"/>
    <property type="evidence" value="ECO:0007669"/>
    <property type="project" value="UniProtKB-KW"/>
</dbReference>
<keyword evidence="13" id="KW-0961">Cell wall biogenesis/degradation</keyword>
<dbReference type="InterPro" id="IPR001460">
    <property type="entry name" value="PCN-bd_Tpept"/>
</dbReference>
<reference evidence="19 20" key="1">
    <citation type="submission" date="2018-05" db="EMBL/GenBank/DDBJ databases">
        <authorList>
            <consortium name="PulseNet: The National Subtyping Network for Foodborne Disease Surveillance"/>
            <person name="Tarr C.L."/>
            <person name="Trees E."/>
            <person name="Katz L.S."/>
            <person name="Carleton-Romer H.A."/>
            <person name="Stroika S."/>
            <person name="Kucerova Z."/>
            <person name="Roache K.F."/>
            <person name="Sabol A.L."/>
            <person name="Besser J."/>
            <person name="Gerner-Smidt P."/>
        </authorList>
    </citation>
    <scope>NUCLEOTIDE SEQUENCE</scope>
    <source>
        <strain evidence="18">2014D-0197</strain>
        <strain evidence="17 20">2016D-0221</strain>
        <strain evidence="19">D4313</strain>
    </source>
</reference>
<name>A0A5L4VR49_CAMFE</name>
<dbReference type="SUPFAM" id="SSF56519">
    <property type="entry name" value="Penicillin binding protein dimerisation domain"/>
    <property type="match status" value="1"/>
</dbReference>
<dbReference type="GO" id="GO:0071972">
    <property type="term" value="F:peptidoglycan L,D-transpeptidase activity"/>
    <property type="evidence" value="ECO:0007669"/>
    <property type="project" value="TreeGrafter"/>
</dbReference>
<sequence length="602" mass="68112">MRMRIVYAILILVWTILLVRIYYLSIKSNEYYEEIAEKNAIKTELIAPVRGQVFDIKGKPLAVNRLGFSVLVKPHLRKNEKVLDEELKILTHTFTDLNVTKLKKEYLKNDSPYNQDFVEVIEFVDYDSMIPHFAKLSLRENIMIKPASKRHYPFNNLASHVIGYVGRANQKDVETDELTKLTNYTGRSGVERYYNQILQGSRGERKTKVTALNQEVEEVSYSPATSKDITLTLESELQQYVTEAFNKDSGAVVVMSLKDGAILAAGSFPEYDLNPFVTGITQKEWDAIINNLDHPFTNKLVNSLYPPGSVVKMAMGMAFFDSGKIDPTTKIMCDPYFELGGRKFRNWKNYGYVNMTIVEALKESCDTYFYRGSYKVGIDIIAPVLEKYGFGVRSGIDLPNEYIGIVPNKDWKRTKSKEPWYQGDTLNTSIGQGSFLATPVQVARDTAIFASGVDMTPHFLHSIDGEIVEWKTKDILTPQEKSYLKYIRRGMYEVANVQGGTGFRALSASKISLGAKTGTAQVVGISQSEKTRMKESEMKRYERSHAWITTYGPYEDPQFVVTVLVEHGSSGGSAGGPIVAKIYNKLLDMGYIDQKYIKKEIK</sequence>
<dbReference type="EMBL" id="AACCXM010000001">
    <property type="protein sequence ID" value="EAK0467863.1"/>
    <property type="molecule type" value="Genomic_DNA"/>
</dbReference>
<dbReference type="GO" id="GO:0008360">
    <property type="term" value="P:regulation of cell shape"/>
    <property type="evidence" value="ECO:0007669"/>
    <property type="project" value="UniProtKB-KW"/>
</dbReference>
<evidence type="ECO:0000256" key="13">
    <source>
        <dbReference type="ARBA" id="ARBA00023316"/>
    </source>
</evidence>
<dbReference type="Gene3D" id="3.90.1310.10">
    <property type="entry name" value="Penicillin-binding protein 2a (Domain 2)"/>
    <property type="match status" value="1"/>
</dbReference>
<protein>
    <submittedName>
        <fullName evidence="19">Penicillin-binding protein 2</fullName>
        <ecNumber evidence="19">3.4.16.4</ecNumber>
    </submittedName>
</protein>
<dbReference type="EMBL" id="AACCXK010000002">
    <property type="protein sequence ID" value="EAK0452361.1"/>
    <property type="molecule type" value="Genomic_DNA"/>
</dbReference>
<evidence type="ECO:0000256" key="1">
    <source>
        <dbReference type="ARBA" id="ARBA00004167"/>
    </source>
</evidence>
<evidence type="ECO:0000313" key="20">
    <source>
        <dbReference type="Proteomes" id="UP000557842"/>
    </source>
</evidence>
<gene>
    <name evidence="19" type="primary">mrdA</name>
    <name evidence="18" type="ORF">AAH17_01610</name>
    <name evidence="19" type="ORF">AAH24_00545</name>
    <name evidence="17" type="ORF">BVH53_04160</name>
</gene>
<evidence type="ECO:0000256" key="3">
    <source>
        <dbReference type="ARBA" id="ARBA00022475"/>
    </source>
</evidence>
<keyword evidence="8 19" id="KW-0378">Hydrolase</keyword>
<dbReference type="GO" id="GO:0006508">
    <property type="term" value="P:proteolysis"/>
    <property type="evidence" value="ECO:0007669"/>
    <property type="project" value="UniProtKB-KW"/>
</dbReference>
<evidence type="ECO:0000256" key="2">
    <source>
        <dbReference type="ARBA" id="ARBA00004236"/>
    </source>
</evidence>
<dbReference type="NCBIfam" id="TIGR03423">
    <property type="entry name" value="pbp2_mrdA"/>
    <property type="match status" value="1"/>
</dbReference>
<dbReference type="Gene3D" id="3.40.710.10">
    <property type="entry name" value="DD-peptidase/beta-lactamase superfamily"/>
    <property type="match status" value="1"/>
</dbReference>
<evidence type="ECO:0000256" key="12">
    <source>
        <dbReference type="ARBA" id="ARBA00023136"/>
    </source>
</evidence>
<evidence type="ECO:0000259" key="15">
    <source>
        <dbReference type="Pfam" id="PF00905"/>
    </source>
</evidence>
<dbReference type="GO" id="GO:0008658">
    <property type="term" value="F:penicillin binding"/>
    <property type="evidence" value="ECO:0007669"/>
    <property type="project" value="InterPro"/>
</dbReference>
<feature type="domain" description="Penicillin-binding protein dimerisation" evidence="16">
    <location>
        <begin position="46"/>
        <end position="219"/>
    </location>
</feature>